<comment type="caution">
    <text evidence="1">The sequence shown here is derived from an EMBL/GenBank/DDBJ whole genome shotgun (WGS) entry which is preliminary data.</text>
</comment>
<dbReference type="EMBL" id="LAZR01050190">
    <property type="protein sequence ID" value="KKK87915.1"/>
    <property type="molecule type" value="Genomic_DNA"/>
</dbReference>
<evidence type="ECO:0000313" key="1">
    <source>
        <dbReference type="EMBL" id="KKK87915.1"/>
    </source>
</evidence>
<proteinExistence type="predicted"/>
<feature type="non-terminal residue" evidence="1">
    <location>
        <position position="96"/>
    </location>
</feature>
<accession>A0A0F8ZPL2</accession>
<reference evidence="1" key="1">
    <citation type="journal article" date="2015" name="Nature">
        <title>Complex archaea that bridge the gap between prokaryotes and eukaryotes.</title>
        <authorList>
            <person name="Spang A."/>
            <person name="Saw J.H."/>
            <person name="Jorgensen S.L."/>
            <person name="Zaremba-Niedzwiedzka K."/>
            <person name="Martijn J."/>
            <person name="Lind A.E."/>
            <person name="van Eijk R."/>
            <person name="Schleper C."/>
            <person name="Guy L."/>
            <person name="Ettema T.J."/>
        </authorList>
    </citation>
    <scope>NUCLEOTIDE SEQUENCE</scope>
</reference>
<gene>
    <name evidence="1" type="ORF">LCGC14_2748470</name>
</gene>
<dbReference type="AlphaFoldDB" id="A0A0F8ZPL2"/>
<name>A0A0F8ZPL2_9ZZZZ</name>
<organism evidence="1">
    <name type="scientific">marine sediment metagenome</name>
    <dbReference type="NCBI Taxonomy" id="412755"/>
    <lineage>
        <taxon>unclassified sequences</taxon>
        <taxon>metagenomes</taxon>
        <taxon>ecological metagenomes</taxon>
    </lineage>
</organism>
<sequence length="96" mass="10634">MRVPKFSTRNASSFLRFGGEYPDLLPPPLDPNLLGGGLPPEEPLNEVLEYDFLDSVWTGFPNLPHEGHALTSAPSIRYFLTKGFSIPHNSHSDSII</sequence>
<protein>
    <submittedName>
        <fullName evidence="1">Uncharacterized protein</fullName>
    </submittedName>
</protein>